<protein>
    <recommendedName>
        <fullName evidence="4">Protein kinase</fullName>
    </recommendedName>
</protein>
<dbReference type="EMBL" id="FNJQ01000007">
    <property type="protein sequence ID" value="SDP13246.1"/>
    <property type="molecule type" value="Genomic_DNA"/>
</dbReference>
<proteinExistence type="predicted"/>
<sequence length="67" mass="7657">MARKANYEEKINAIEAKIAKKQEEVKALKKQLDDLKSKKAQDDFKELTEYMTANNLNASDVLASIRN</sequence>
<evidence type="ECO:0008006" key="4">
    <source>
        <dbReference type="Google" id="ProtNLM"/>
    </source>
</evidence>
<evidence type="ECO:0000313" key="2">
    <source>
        <dbReference type="EMBL" id="SDP13246.1"/>
    </source>
</evidence>
<gene>
    <name evidence="2" type="ORF">SAMN05216366_10731</name>
</gene>
<dbReference type="Proteomes" id="UP000182412">
    <property type="component" value="Unassembled WGS sequence"/>
</dbReference>
<dbReference type="AlphaFoldDB" id="A0A1H0Q953"/>
<evidence type="ECO:0000256" key="1">
    <source>
        <dbReference type="SAM" id="Coils"/>
    </source>
</evidence>
<keyword evidence="1" id="KW-0175">Coiled coil</keyword>
<feature type="coiled-coil region" evidence="1">
    <location>
        <begin position="4"/>
        <end position="38"/>
    </location>
</feature>
<organism evidence="2 3">
    <name type="scientific">Selenomonas ruminantium</name>
    <dbReference type="NCBI Taxonomy" id="971"/>
    <lineage>
        <taxon>Bacteria</taxon>
        <taxon>Bacillati</taxon>
        <taxon>Bacillota</taxon>
        <taxon>Negativicutes</taxon>
        <taxon>Selenomonadales</taxon>
        <taxon>Selenomonadaceae</taxon>
        <taxon>Selenomonas</taxon>
    </lineage>
</organism>
<reference evidence="2 3" key="1">
    <citation type="submission" date="2016-10" db="EMBL/GenBank/DDBJ databases">
        <authorList>
            <person name="de Groot N.N."/>
        </authorList>
    </citation>
    <scope>NUCLEOTIDE SEQUENCE [LARGE SCALE GENOMIC DNA]</scope>
    <source>
        <strain evidence="2 3">S137</strain>
    </source>
</reference>
<evidence type="ECO:0000313" key="3">
    <source>
        <dbReference type="Proteomes" id="UP000182412"/>
    </source>
</evidence>
<dbReference type="RefSeq" id="WP_074571756.1">
    <property type="nucleotide sequence ID" value="NZ_FNJQ01000007.1"/>
</dbReference>
<accession>A0A1H0Q953</accession>
<name>A0A1H0Q953_SELRU</name>